<evidence type="ECO:0000313" key="2">
    <source>
        <dbReference type="Proteomes" id="UP000008207"/>
    </source>
</evidence>
<evidence type="ECO:0000313" key="1">
    <source>
        <dbReference type="EMBL" id="ACL56425.1"/>
    </source>
</evidence>
<gene>
    <name evidence="1" type="ordered locus">Mnod_1428</name>
</gene>
<proteinExistence type="predicted"/>
<dbReference type="Proteomes" id="UP000008207">
    <property type="component" value="Chromosome"/>
</dbReference>
<protein>
    <submittedName>
        <fullName evidence="1">Uncharacterized protein</fullName>
    </submittedName>
</protein>
<accession>B8IN99</accession>
<reference evidence="1 2" key="1">
    <citation type="submission" date="2009-01" db="EMBL/GenBank/DDBJ databases">
        <title>Complete sequence of chromosome of Methylobacterium nodulans ORS 2060.</title>
        <authorList>
            <consortium name="US DOE Joint Genome Institute"/>
            <person name="Lucas S."/>
            <person name="Copeland A."/>
            <person name="Lapidus A."/>
            <person name="Glavina del Rio T."/>
            <person name="Dalin E."/>
            <person name="Tice H."/>
            <person name="Bruce D."/>
            <person name="Goodwin L."/>
            <person name="Pitluck S."/>
            <person name="Sims D."/>
            <person name="Brettin T."/>
            <person name="Detter J.C."/>
            <person name="Han C."/>
            <person name="Larimer F."/>
            <person name="Land M."/>
            <person name="Hauser L."/>
            <person name="Kyrpides N."/>
            <person name="Ivanova N."/>
            <person name="Marx C.J."/>
            <person name="Richardson P."/>
        </authorList>
    </citation>
    <scope>NUCLEOTIDE SEQUENCE [LARGE SCALE GENOMIC DNA]</scope>
    <source>
        <strain evidence="2">LMG 21967 / CNCM I-2342 / ORS 2060</strain>
    </source>
</reference>
<sequence length="42" mass="4838">MAYLLSPLYSCMIGVLGLLWHKRITWNARATSQADYCETCRT</sequence>
<dbReference type="AlphaFoldDB" id="B8IN99"/>
<dbReference type="EMBL" id="CP001349">
    <property type="protein sequence ID" value="ACL56425.1"/>
    <property type="molecule type" value="Genomic_DNA"/>
</dbReference>
<keyword evidence="2" id="KW-1185">Reference proteome</keyword>
<dbReference type="KEGG" id="mno:Mnod_1428"/>
<dbReference type="STRING" id="460265.Mnod_1428"/>
<name>B8IN99_METNO</name>
<dbReference type="HOGENOM" id="CLU_3253944_0_0_5"/>
<organism evidence="1 2">
    <name type="scientific">Methylobacterium nodulans (strain LMG 21967 / CNCM I-2342 / ORS 2060)</name>
    <dbReference type="NCBI Taxonomy" id="460265"/>
    <lineage>
        <taxon>Bacteria</taxon>
        <taxon>Pseudomonadati</taxon>
        <taxon>Pseudomonadota</taxon>
        <taxon>Alphaproteobacteria</taxon>
        <taxon>Hyphomicrobiales</taxon>
        <taxon>Methylobacteriaceae</taxon>
        <taxon>Methylobacterium</taxon>
    </lineage>
</organism>